<keyword evidence="1" id="KW-0813">Transport</keyword>
<keyword evidence="3" id="KW-0407">Ion channel</keyword>
<dbReference type="GO" id="GO:0015279">
    <property type="term" value="F:store-operated calcium channel activity"/>
    <property type="evidence" value="ECO:0007669"/>
    <property type="project" value="TreeGrafter"/>
</dbReference>
<sequence>MTETNHPSYPLIKQNVVADQETEWKFVRSKLYMEYIKADCTLPVPLNIIPTPRTIASMFTLLPCCIRGVRELRPDEEDVVFTSMNGGGRLLDNKVALVNGDRRQEHFGRCHVVGV</sequence>
<evidence type="ECO:0000313" key="4">
    <source>
        <dbReference type="EMBL" id="KAK2162264.1"/>
    </source>
</evidence>
<proteinExistence type="predicted"/>
<dbReference type="GO" id="GO:0051480">
    <property type="term" value="P:regulation of cytosolic calcium ion concentration"/>
    <property type="evidence" value="ECO:0007669"/>
    <property type="project" value="TreeGrafter"/>
</dbReference>
<evidence type="ECO:0000256" key="3">
    <source>
        <dbReference type="ARBA" id="ARBA00023303"/>
    </source>
</evidence>
<accession>A0AAD9NCK7</accession>
<evidence type="ECO:0000256" key="2">
    <source>
        <dbReference type="ARBA" id="ARBA00023065"/>
    </source>
</evidence>
<protein>
    <submittedName>
        <fullName evidence="4">Uncharacterized protein</fullName>
    </submittedName>
</protein>
<comment type="caution">
    <text evidence="4">The sequence shown here is derived from an EMBL/GenBank/DDBJ whole genome shotgun (WGS) entry which is preliminary data.</text>
</comment>
<dbReference type="Proteomes" id="UP001208570">
    <property type="component" value="Unassembled WGS sequence"/>
</dbReference>
<reference evidence="4" key="1">
    <citation type="journal article" date="2023" name="Mol. Biol. Evol.">
        <title>Third-Generation Sequencing Reveals the Adaptive Role of the Epigenome in Three Deep-Sea Polychaetes.</title>
        <authorList>
            <person name="Perez M."/>
            <person name="Aroh O."/>
            <person name="Sun Y."/>
            <person name="Lan Y."/>
            <person name="Juniper S.K."/>
            <person name="Young C.R."/>
            <person name="Angers B."/>
            <person name="Qian P.Y."/>
        </authorList>
    </citation>
    <scope>NUCLEOTIDE SEQUENCE</scope>
    <source>
        <strain evidence="4">P08H-3</strain>
    </source>
</reference>
<keyword evidence="5" id="KW-1185">Reference proteome</keyword>
<dbReference type="AlphaFoldDB" id="A0AAD9NCK7"/>
<dbReference type="EMBL" id="JAODUP010000101">
    <property type="protein sequence ID" value="KAK2162264.1"/>
    <property type="molecule type" value="Genomic_DNA"/>
</dbReference>
<dbReference type="GO" id="GO:0070679">
    <property type="term" value="F:inositol 1,4,5 trisphosphate binding"/>
    <property type="evidence" value="ECO:0007669"/>
    <property type="project" value="TreeGrafter"/>
</dbReference>
<dbReference type="GO" id="GO:0034703">
    <property type="term" value="C:cation channel complex"/>
    <property type="evidence" value="ECO:0007669"/>
    <property type="project" value="TreeGrafter"/>
</dbReference>
<keyword evidence="2" id="KW-0406">Ion transport</keyword>
<dbReference type="GO" id="GO:0005886">
    <property type="term" value="C:plasma membrane"/>
    <property type="evidence" value="ECO:0007669"/>
    <property type="project" value="TreeGrafter"/>
</dbReference>
<dbReference type="PANTHER" id="PTHR10117:SF54">
    <property type="entry name" value="TRANSIENT RECEPTOR POTENTIAL-GAMMA PROTEIN"/>
    <property type="match status" value="1"/>
</dbReference>
<dbReference type="InterPro" id="IPR002153">
    <property type="entry name" value="TRPC_channel"/>
</dbReference>
<gene>
    <name evidence="4" type="ORF">LSH36_101g05015</name>
</gene>
<organism evidence="4 5">
    <name type="scientific">Paralvinella palmiformis</name>
    <dbReference type="NCBI Taxonomy" id="53620"/>
    <lineage>
        <taxon>Eukaryota</taxon>
        <taxon>Metazoa</taxon>
        <taxon>Spiralia</taxon>
        <taxon>Lophotrochozoa</taxon>
        <taxon>Annelida</taxon>
        <taxon>Polychaeta</taxon>
        <taxon>Sedentaria</taxon>
        <taxon>Canalipalpata</taxon>
        <taxon>Terebellida</taxon>
        <taxon>Terebelliformia</taxon>
        <taxon>Alvinellidae</taxon>
        <taxon>Paralvinella</taxon>
    </lineage>
</organism>
<dbReference type="PANTHER" id="PTHR10117">
    <property type="entry name" value="TRANSIENT RECEPTOR POTENTIAL CHANNEL"/>
    <property type="match status" value="1"/>
</dbReference>
<name>A0AAD9NCK7_9ANNE</name>
<evidence type="ECO:0000256" key="1">
    <source>
        <dbReference type="ARBA" id="ARBA00022448"/>
    </source>
</evidence>
<evidence type="ECO:0000313" key="5">
    <source>
        <dbReference type="Proteomes" id="UP001208570"/>
    </source>
</evidence>